<protein>
    <submittedName>
        <fullName evidence="1">Uncharacterized protein</fullName>
    </submittedName>
</protein>
<organism evidence="1">
    <name type="scientific">marine sediment metagenome</name>
    <dbReference type="NCBI Taxonomy" id="412755"/>
    <lineage>
        <taxon>unclassified sequences</taxon>
        <taxon>metagenomes</taxon>
        <taxon>ecological metagenomes</taxon>
    </lineage>
</organism>
<dbReference type="EMBL" id="BART01023728">
    <property type="protein sequence ID" value="GAG96031.1"/>
    <property type="molecule type" value="Genomic_DNA"/>
</dbReference>
<evidence type="ECO:0000313" key="1">
    <source>
        <dbReference type="EMBL" id="GAG96031.1"/>
    </source>
</evidence>
<gene>
    <name evidence="1" type="ORF">S01H4_43080</name>
</gene>
<reference evidence="1" key="1">
    <citation type="journal article" date="2014" name="Front. Microbiol.">
        <title>High frequency of phylogenetically diverse reductive dehalogenase-homologous genes in deep subseafloor sedimentary metagenomes.</title>
        <authorList>
            <person name="Kawai M."/>
            <person name="Futagami T."/>
            <person name="Toyoda A."/>
            <person name="Takaki Y."/>
            <person name="Nishi S."/>
            <person name="Hori S."/>
            <person name="Arai W."/>
            <person name="Tsubouchi T."/>
            <person name="Morono Y."/>
            <person name="Uchiyama I."/>
            <person name="Ito T."/>
            <person name="Fujiyama A."/>
            <person name="Inagaki F."/>
            <person name="Takami H."/>
        </authorList>
    </citation>
    <scope>NUCLEOTIDE SEQUENCE</scope>
    <source>
        <strain evidence="1">Expedition CK06-06</strain>
    </source>
</reference>
<accession>X1DHZ8</accession>
<sequence length="33" mass="3399">MVASAAAFGHFTTKHPGGIACATRARSRLKVKG</sequence>
<feature type="non-terminal residue" evidence="1">
    <location>
        <position position="33"/>
    </location>
</feature>
<comment type="caution">
    <text evidence="1">The sequence shown here is derived from an EMBL/GenBank/DDBJ whole genome shotgun (WGS) entry which is preliminary data.</text>
</comment>
<proteinExistence type="predicted"/>
<dbReference type="AlphaFoldDB" id="X1DHZ8"/>
<name>X1DHZ8_9ZZZZ</name>